<organism evidence="2">
    <name type="scientific">human gut metagenome</name>
    <dbReference type="NCBI Taxonomy" id="408170"/>
    <lineage>
        <taxon>unclassified sequences</taxon>
        <taxon>metagenomes</taxon>
        <taxon>organismal metagenomes</taxon>
    </lineage>
</organism>
<feature type="non-terminal residue" evidence="2">
    <location>
        <position position="1"/>
    </location>
</feature>
<name>K1T7N2_9ZZZZ</name>
<proteinExistence type="predicted"/>
<dbReference type="InterPro" id="IPR025657">
    <property type="entry name" value="RadC_JAB"/>
</dbReference>
<evidence type="ECO:0000313" key="2">
    <source>
        <dbReference type="EMBL" id="EKC69167.1"/>
    </source>
</evidence>
<dbReference type="EMBL" id="AJWY01005606">
    <property type="protein sequence ID" value="EKC69167.1"/>
    <property type="molecule type" value="Genomic_DNA"/>
</dbReference>
<protein>
    <submittedName>
        <fullName evidence="2">DNA repair protein</fullName>
    </submittedName>
</protein>
<comment type="caution">
    <text evidence="2">The sequence shown here is derived from an EMBL/GenBank/DDBJ whole genome shotgun (WGS) entry which is preliminary data.</text>
</comment>
<reference evidence="2" key="1">
    <citation type="journal article" date="2013" name="Environ. Microbiol.">
        <title>Microbiota from the distal guts of lean and obese adolescents exhibit partial functional redundancy besides clear differences in community structure.</title>
        <authorList>
            <person name="Ferrer M."/>
            <person name="Ruiz A."/>
            <person name="Lanza F."/>
            <person name="Haange S.B."/>
            <person name="Oberbach A."/>
            <person name="Till H."/>
            <person name="Bargiela R."/>
            <person name="Campoy C."/>
            <person name="Segura M.T."/>
            <person name="Richter M."/>
            <person name="von Bergen M."/>
            <person name="Seifert J."/>
            <person name="Suarez A."/>
        </authorList>
    </citation>
    <scope>NUCLEOTIDE SEQUENCE</scope>
</reference>
<accession>K1T7N2</accession>
<sequence>SGSDLDTTIVLKSTLATVGVELIDHFIITDDDYVSLRESRLAGNIFYYEK</sequence>
<dbReference type="InterPro" id="IPR037518">
    <property type="entry name" value="MPN"/>
</dbReference>
<gene>
    <name evidence="2" type="ORF">LEA_08431</name>
</gene>
<evidence type="ECO:0000259" key="1">
    <source>
        <dbReference type="PROSITE" id="PS50249"/>
    </source>
</evidence>
<feature type="domain" description="MPN" evidence="1">
    <location>
        <begin position="1"/>
        <end position="42"/>
    </location>
</feature>
<dbReference type="Gene3D" id="3.40.140.10">
    <property type="entry name" value="Cytidine Deaminase, domain 2"/>
    <property type="match status" value="1"/>
</dbReference>
<dbReference type="AlphaFoldDB" id="K1T7N2"/>
<dbReference type="PROSITE" id="PS50249">
    <property type="entry name" value="MPN"/>
    <property type="match status" value="1"/>
</dbReference>
<dbReference type="Pfam" id="PF04002">
    <property type="entry name" value="RadC"/>
    <property type="match status" value="1"/>
</dbReference>